<comment type="subcellular location">
    <subcellularLocation>
        <location evidence="1">Cell membrane</location>
        <topology evidence="1">Multi-pass membrane protein</topology>
    </subcellularLocation>
</comment>
<keyword evidence="8" id="KW-0325">Glycoprotein</keyword>
<dbReference type="Proteomes" id="UP000000305">
    <property type="component" value="Unassembled WGS sequence"/>
</dbReference>
<evidence type="ECO:0000256" key="2">
    <source>
        <dbReference type="ARBA" id="ARBA00008685"/>
    </source>
</evidence>
<dbReference type="GO" id="GO:0050906">
    <property type="term" value="P:detection of stimulus involved in sensory perception"/>
    <property type="evidence" value="ECO:0007669"/>
    <property type="project" value="UniProtKB-ARBA"/>
</dbReference>
<feature type="transmembrane region" description="Helical" evidence="9">
    <location>
        <begin position="423"/>
        <end position="443"/>
    </location>
</feature>
<dbReference type="InParanoid" id="E9GNY1"/>
<comment type="similarity">
    <text evidence="2">Belongs to the glutamate-gated ion channel (TC 1.A.10.1) family.</text>
</comment>
<dbReference type="KEGG" id="dpx:DAPPUDRAFT_320132"/>
<dbReference type="SUPFAM" id="SSF53850">
    <property type="entry name" value="Periplasmic binding protein-like II"/>
    <property type="match status" value="1"/>
</dbReference>
<keyword evidence="5 9" id="KW-1133">Transmembrane helix</keyword>
<dbReference type="FunCoup" id="E9GNY1">
    <property type="interactions" value="63"/>
</dbReference>
<keyword evidence="4 9" id="KW-0812">Transmembrane</keyword>
<protein>
    <recommendedName>
        <fullName evidence="10">Ionotropic glutamate receptor C-terminal domain-containing protein</fullName>
    </recommendedName>
</protein>
<evidence type="ECO:0000256" key="7">
    <source>
        <dbReference type="ARBA" id="ARBA00023170"/>
    </source>
</evidence>
<keyword evidence="12" id="KW-1185">Reference proteome</keyword>
<name>E9GNY1_DAPPU</name>
<dbReference type="eggNOG" id="KOG1052">
    <property type="taxonomic scope" value="Eukaryota"/>
</dbReference>
<organism evidence="11 12">
    <name type="scientific">Daphnia pulex</name>
    <name type="common">Water flea</name>
    <dbReference type="NCBI Taxonomy" id="6669"/>
    <lineage>
        <taxon>Eukaryota</taxon>
        <taxon>Metazoa</taxon>
        <taxon>Ecdysozoa</taxon>
        <taxon>Arthropoda</taxon>
        <taxon>Crustacea</taxon>
        <taxon>Branchiopoda</taxon>
        <taxon>Diplostraca</taxon>
        <taxon>Cladocera</taxon>
        <taxon>Anomopoda</taxon>
        <taxon>Daphniidae</taxon>
        <taxon>Daphnia</taxon>
    </lineage>
</organism>
<evidence type="ECO:0000256" key="6">
    <source>
        <dbReference type="ARBA" id="ARBA00023136"/>
    </source>
</evidence>
<evidence type="ECO:0000313" key="11">
    <source>
        <dbReference type="EMBL" id="EFX78830.1"/>
    </source>
</evidence>
<proteinExistence type="inferred from homology"/>
<dbReference type="Pfam" id="PF00060">
    <property type="entry name" value="Lig_chan"/>
    <property type="match status" value="1"/>
</dbReference>
<dbReference type="Gene3D" id="1.10.287.70">
    <property type="match status" value="1"/>
</dbReference>
<evidence type="ECO:0000256" key="9">
    <source>
        <dbReference type="SAM" id="Phobius"/>
    </source>
</evidence>
<evidence type="ECO:0000256" key="1">
    <source>
        <dbReference type="ARBA" id="ARBA00004651"/>
    </source>
</evidence>
<dbReference type="PANTHER" id="PTHR42643">
    <property type="entry name" value="IONOTROPIC RECEPTOR 20A-RELATED"/>
    <property type="match status" value="1"/>
</dbReference>
<reference evidence="11 12" key="1">
    <citation type="journal article" date="2011" name="Science">
        <title>The ecoresponsive genome of Daphnia pulex.</title>
        <authorList>
            <person name="Colbourne J.K."/>
            <person name="Pfrender M.E."/>
            <person name="Gilbert D."/>
            <person name="Thomas W.K."/>
            <person name="Tucker A."/>
            <person name="Oakley T.H."/>
            <person name="Tokishita S."/>
            <person name="Aerts A."/>
            <person name="Arnold G.J."/>
            <person name="Basu M.K."/>
            <person name="Bauer D.J."/>
            <person name="Caceres C.E."/>
            <person name="Carmel L."/>
            <person name="Casola C."/>
            <person name="Choi J.H."/>
            <person name="Detter J.C."/>
            <person name="Dong Q."/>
            <person name="Dusheyko S."/>
            <person name="Eads B.D."/>
            <person name="Frohlich T."/>
            <person name="Geiler-Samerotte K.A."/>
            <person name="Gerlach D."/>
            <person name="Hatcher P."/>
            <person name="Jogdeo S."/>
            <person name="Krijgsveld J."/>
            <person name="Kriventseva E.V."/>
            <person name="Kultz D."/>
            <person name="Laforsch C."/>
            <person name="Lindquist E."/>
            <person name="Lopez J."/>
            <person name="Manak J.R."/>
            <person name="Muller J."/>
            <person name="Pangilinan J."/>
            <person name="Patwardhan R.P."/>
            <person name="Pitluck S."/>
            <person name="Pritham E.J."/>
            <person name="Rechtsteiner A."/>
            <person name="Rho M."/>
            <person name="Rogozin I.B."/>
            <person name="Sakarya O."/>
            <person name="Salamov A."/>
            <person name="Schaack S."/>
            <person name="Shapiro H."/>
            <person name="Shiga Y."/>
            <person name="Skalitzky C."/>
            <person name="Smith Z."/>
            <person name="Souvorov A."/>
            <person name="Sung W."/>
            <person name="Tang Z."/>
            <person name="Tsuchiya D."/>
            <person name="Tu H."/>
            <person name="Vos H."/>
            <person name="Wang M."/>
            <person name="Wolf Y.I."/>
            <person name="Yamagata H."/>
            <person name="Yamada T."/>
            <person name="Ye Y."/>
            <person name="Shaw J.R."/>
            <person name="Andrews J."/>
            <person name="Crease T.J."/>
            <person name="Tang H."/>
            <person name="Lucas S.M."/>
            <person name="Robertson H.M."/>
            <person name="Bork P."/>
            <person name="Koonin E.V."/>
            <person name="Zdobnov E.M."/>
            <person name="Grigoriev I.V."/>
            <person name="Lynch M."/>
            <person name="Boore J.L."/>
        </authorList>
    </citation>
    <scope>NUCLEOTIDE SEQUENCE [LARGE SCALE GENOMIC DNA]</scope>
</reference>
<keyword evidence="3" id="KW-1003">Cell membrane</keyword>
<dbReference type="OMA" id="TIAIFME"/>
<evidence type="ECO:0000259" key="10">
    <source>
        <dbReference type="Pfam" id="PF00060"/>
    </source>
</evidence>
<evidence type="ECO:0000256" key="8">
    <source>
        <dbReference type="ARBA" id="ARBA00023180"/>
    </source>
</evidence>
<dbReference type="FunFam" id="1.10.287.70:FF:000211">
    <property type="entry name" value="Uncharacterized protein"/>
    <property type="match status" value="1"/>
</dbReference>
<keyword evidence="6 9" id="KW-0472">Membrane</keyword>
<feature type="transmembrane region" description="Helical" evidence="9">
    <location>
        <begin position="155"/>
        <end position="176"/>
    </location>
</feature>
<dbReference type="GO" id="GO:0015276">
    <property type="term" value="F:ligand-gated monoatomic ion channel activity"/>
    <property type="evidence" value="ECO:0007669"/>
    <property type="project" value="InterPro"/>
</dbReference>
<keyword evidence="7" id="KW-0675">Receptor</keyword>
<dbReference type="AlphaFoldDB" id="E9GNY1"/>
<dbReference type="OrthoDB" id="6366681at2759"/>
<dbReference type="PhylomeDB" id="E9GNY1"/>
<evidence type="ECO:0000256" key="3">
    <source>
        <dbReference type="ARBA" id="ARBA00022475"/>
    </source>
</evidence>
<feature type="domain" description="Ionotropic glutamate receptor C-terminal" evidence="10">
    <location>
        <begin position="157"/>
        <end position="434"/>
    </location>
</feature>
<feature type="transmembrane region" description="Helical" evidence="9">
    <location>
        <begin position="234"/>
        <end position="255"/>
    </location>
</feature>
<dbReference type="InterPro" id="IPR052192">
    <property type="entry name" value="Insect_Ionotropic_Sensory_Rcpt"/>
</dbReference>
<evidence type="ECO:0000256" key="4">
    <source>
        <dbReference type="ARBA" id="ARBA00022692"/>
    </source>
</evidence>
<sequence>MQELISRLAFPIMFITINCYLGVAATDAFSSPAAALGAINQNFDRLNGAHLKFAVAHVPPSNVLTKGPDGNYTHTGISALFIDWLAEKLNFTFAYLFIPNNTLGAKYENMSEFAIIFSLLNNKEVDGSAVPAIATPKRKQLYDFAYFMFSDPHAIVVWLCILLAMVVMVCLLTVLSTIYSRFMPSTKFFKTNEPKRSIWQTAGCYAIYVINIITNQGGSVPGSRFSFRVLMGAWLLAAMVLVNSYSGTVVSYLTAPKMMPSINTLEDLAASQDVGVIVLDNAVFAQDAMEATSGTLKILADQVRHHPDRLLNNIPKGITLLETGHYALPFLQTFCNDFVAKHFKKEGNCRFKTTDPITSSAFFSLLLPKNSKLTSEFYLAQIKAWEMGLPPYWMKISIQQAPKCFNKKRSEAAKKKPIGMDDLFGAFLILSVGLGLATIAIFMENFISCFQRKALAVRNG</sequence>
<dbReference type="InterPro" id="IPR001320">
    <property type="entry name" value="Iontro_rcpt_C"/>
</dbReference>
<accession>E9GNY1</accession>
<dbReference type="PANTHER" id="PTHR42643:SF24">
    <property type="entry name" value="IONOTROPIC RECEPTOR 60A"/>
    <property type="match status" value="1"/>
</dbReference>
<dbReference type="GO" id="GO:0005886">
    <property type="term" value="C:plasma membrane"/>
    <property type="evidence" value="ECO:0007669"/>
    <property type="project" value="UniProtKB-SubCell"/>
</dbReference>
<gene>
    <name evidence="11" type="ORF">DAPPUDRAFT_320132</name>
</gene>
<evidence type="ECO:0000256" key="5">
    <source>
        <dbReference type="ARBA" id="ARBA00022989"/>
    </source>
</evidence>
<dbReference type="HOGENOM" id="CLU_007257_4_0_1"/>
<feature type="transmembrane region" description="Helical" evidence="9">
    <location>
        <begin position="197"/>
        <end position="214"/>
    </location>
</feature>
<evidence type="ECO:0000313" key="12">
    <source>
        <dbReference type="Proteomes" id="UP000000305"/>
    </source>
</evidence>
<dbReference type="EMBL" id="GL732555">
    <property type="protein sequence ID" value="EFX78830.1"/>
    <property type="molecule type" value="Genomic_DNA"/>
</dbReference>